<dbReference type="Proteomes" id="UP000003257">
    <property type="component" value="Unassembled WGS sequence"/>
</dbReference>
<comment type="caution">
    <text evidence="3">The sequence shown here is derived from an EMBL/GenBank/DDBJ whole genome shotgun (WGS) entry which is preliminary data.</text>
</comment>
<feature type="signal peptide" evidence="2">
    <location>
        <begin position="1"/>
        <end position="15"/>
    </location>
</feature>
<organism evidence="3 4">
    <name type="scientific">Sulfitobacter indolifex HEL-45</name>
    <dbReference type="NCBI Taxonomy" id="391624"/>
    <lineage>
        <taxon>Bacteria</taxon>
        <taxon>Pseudomonadati</taxon>
        <taxon>Pseudomonadota</taxon>
        <taxon>Alphaproteobacteria</taxon>
        <taxon>Rhodobacterales</taxon>
        <taxon>Roseobacteraceae</taxon>
        <taxon>Sulfitobacter</taxon>
    </lineage>
</organism>
<evidence type="ECO:0000256" key="2">
    <source>
        <dbReference type="SAM" id="SignalP"/>
    </source>
</evidence>
<accession>A0ABM9X417</accession>
<sequence length="352" mass="38832">MRRLLITTIITTACAAGPLAAAGPGFAPTQPTLTFDSSGPETLWLAKDDKNKGKKEKKAKKKQDKHEKKVKKNREKKAKKADKERKKDKKDDKAELKINGEKVKIKGDKIKLPKGVDRAEFDQRVTRFTQDRETIVTRLLNTPAPEGRDMAAILGAAAALALAAPDLNAAALPEDELITYRNCPPGLAKKDPPCVPPGLAKDGVTYEEWASYSDDELTTLLEERRRPYLEAEPRTERELLLLESGQIAQLYNLDAAPQGHRYALIDGQPVLLSTEDHTALLRINELARVPDVGLGVNVAPTAALTQADLMRLYRLPDPEDGYNYAVLNGQVISLQDSAYETLQLIRVARAVL</sequence>
<name>A0ABM9X417_9RHOB</name>
<feature type="region of interest" description="Disordered" evidence="1">
    <location>
        <begin position="31"/>
        <end position="93"/>
    </location>
</feature>
<feature type="compositionally biased region" description="Basic residues" evidence="1">
    <location>
        <begin position="52"/>
        <end position="80"/>
    </location>
</feature>
<feature type="compositionally biased region" description="Polar residues" evidence="1">
    <location>
        <begin position="31"/>
        <end position="40"/>
    </location>
</feature>
<feature type="compositionally biased region" description="Basic and acidic residues" evidence="1">
    <location>
        <begin position="81"/>
        <end position="93"/>
    </location>
</feature>
<keyword evidence="2" id="KW-0732">Signal</keyword>
<dbReference type="RefSeq" id="WP_007119927.1">
    <property type="nucleotide sequence ID" value="NZ_ABID01000004.1"/>
</dbReference>
<feature type="chain" id="PRO_5045866393" evidence="2">
    <location>
        <begin position="16"/>
        <end position="352"/>
    </location>
</feature>
<proteinExistence type="predicted"/>
<evidence type="ECO:0000313" key="3">
    <source>
        <dbReference type="EMBL" id="EDQ04162.1"/>
    </source>
</evidence>
<keyword evidence="4" id="KW-1185">Reference proteome</keyword>
<reference evidence="3 4" key="1">
    <citation type="submission" date="2007-11" db="EMBL/GenBank/DDBJ databases">
        <authorList>
            <person name="Wagner-Dobler I."/>
            <person name="Ferriera S."/>
            <person name="Johnson J."/>
            <person name="Kravitz S."/>
            <person name="Beeson K."/>
            <person name="Sutton G."/>
            <person name="Rogers Y.-H."/>
            <person name="Friedman R."/>
            <person name="Frazier M."/>
            <person name="Venter J.C."/>
        </authorList>
    </citation>
    <scope>NUCLEOTIDE SEQUENCE [LARGE SCALE GENOMIC DNA]</scope>
    <source>
        <strain evidence="3 4">HEL-45</strain>
    </source>
</reference>
<evidence type="ECO:0000313" key="4">
    <source>
        <dbReference type="Proteomes" id="UP000003257"/>
    </source>
</evidence>
<evidence type="ECO:0000256" key="1">
    <source>
        <dbReference type="SAM" id="MobiDB-lite"/>
    </source>
</evidence>
<gene>
    <name evidence="3" type="primary">uvrA</name>
    <name evidence="3" type="ORF">OIHEL45_14574</name>
</gene>
<protein>
    <submittedName>
        <fullName evidence="3">Excinuclease ABC subunit A</fullName>
    </submittedName>
</protein>
<dbReference type="EMBL" id="ABID01000004">
    <property type="protein sequence ID" value="EDQ04162.1"/>
    <property type="molecule type" value="Genomic_DNA"/>
</dbReference>